<evidence type="ECO:0000256" key="2">
    <source>
        <dbReference type="ARBA" id="ARBA00022737"/>
    </source>
</evidence>
<evidence type="ECO:0000256" key="4">
    <source>
        <dbReference type="SAM" id="MobiDB-lite"/>
    </source>
</evidence>
<sequence length="2381" mass="251331">MRRRRPTSRHIDRSRHSLPPLIQALEVRQLLTVPTVDYGVYDGIATETGSGEPADTAGFYFTIVNGEGPVTIHYTLSGGTATEGSDYQSIARSVTIPGGSTVAHVEIVPIDDVLDEDDETVVLWIEHRPNDYFVQPSAPSFSVTIRDNDPSGPQTAQVRIEATDPKAAEPDNTTQANPDKGRFTITRTGDTSSSLTVAYTVGGTATAGADYVALAGTVTIPVGQSSVTIDVTPKHDTAKEFDETVKVTLEPRPSYGYTIVGGPATVRIADNDGDRGRPKTDNNRDRDNGPMSPLSPYDQPPINIGAPPCPDPGIDSQTGQMNYSPSGNGQPFCEAPRPGYSTHTNPHPIVTVEWALPADSPVPDKIVATLDFGGIVGTPIHYSTAGLVPGQTVLFVMQVDASALPTGRHDYAIDLQAYFGSEISTHTITGASEVFNRIDSPYGNRWWIGDLDRIVPAAGGVSLIRGDATAGWFADDGAGGYITPDGSSSRLARRAGASGWVLTHKDGGRSEFAANGLLTARVDRNGNQTTYAYIDGDGDGHAEELGQATDPYGRIATYTYSGGLLQAMRDYAGRVTTYSYNPAGRLASITQVDPDGAGPQTSSVTTFTYDSNGLMTGIRDATGRVTTFTYDPFSLRVLSMARPGLGAQQVTPIAIRGLVDPSTGVGTAANPAPMALPGDAKATIVDATQRTTTITTDRFGYVTEEVDPLGNVTRYERDAVGRVLKITGPDPDGLGGPLTSPVTTFAYDSRGNLTGMTLPDLSTRAWTYDPTFSQPTSYRDENGRTTTYTLDSRGNRLTETDPLGRVTTSSYDIRGNLTSVTRPDPDGAGPLVAPTTGFAYDSKGRLTTITYPGGATQKYAYDAADNLIRTTDEAGRVTYYYYDLMGRQTGTTQADPDSAGKADRAVYRPSTGQWLITASSGAPASPIAYGGSNDLPATADYDGDGKPDLAVYRPSTGQWFIAGQAQPISYGGTNDLPAAADYDGDGKADLAVYRPSTGQWFFAGQAQPISYGGPNDRPAAADYNGDGKADLATYRPSTGQWFFAGQAQPISYGGSNDRPAAADYNGDGKADIATYRPSTGEWFIAGQAQPIAFGGTNGLPAAADYNGDGKADLAVYRQSTGQWFIAPFSGVPTSFGEPNDLPAAADYDGDGKADLAVYRPSTGQWFIAGQAQPISFGGPNGLPAAADYDGDGKADLAVYQPSTGQWFISGQAQPVSYGGSNDWPAAADYNGDGKADLATYRPSTGEWFLAGQAQPISIGGSNDLPAAGNYYGFGQAAPRSFASYDAAGRLTTETDPLGRVTTYNYDATGRLASVMAPDPDGAGPLTAPVTTYGYDAEDRLTRLTDPLGRVTTSNYDAAGRLASVVGPDPDGAGPLTSPVTAYTYDNLGRLTSTTDPLGRITTFAYDVRDRLTTITAPDPDGAGPLASPVTAYGYDAVGRPTTITDPLNRVTVYDYDVAGQLTKVTQPDPDGAGPLTAPVTRFTYDNLGRLATTIDPLGRTSTFAYDQRDRLTTITAPDPDGLGPLTSPVTRYGYDVVGNRITVTDPLNKTTTSTYDGLNRLVTVTDPRSGLTRYAYDAVSNLTAVTDPLGKTTTSTYDGLDRLVMVTDPRSGLTRYGYDAVSNLTAVTDPVGNRTTFAYDALDRLTAIIDPRGLATTLAYDAADQLTGVTDRLGRRTVYAYDGLGRRISERWLDGAGNTLRTFTSTYDAASQLLGIADPDATLTFAYDNLGRQTTASTSGVGVGQPGLTLTSGYDAVGNRTRLADNLAGAGWSGPGVTSFTYDALDRLTTIARSLGSHAGPQVGFSYDAGSRLTSLARTLGGTGTAVNTSFAYDALDRLTTLTHQVAGGATLASYTYGYDAGSRLTAETNAEGAVTYTYDATGQLTGVGGARSEGYSYDLNGNRTLPGYATGTGNRLEQAPGLTLVYDAEGNLTSRTETASGTVTTYAYDHRNRLTGVTRKNAGGVVVMQATYTYDAFDRRIGIVVDADGAGAGAPVRSWTAYNGVNPYADFTGAGTLQTRYLHGPAVDMLLARTDAAGATAWYLSDRLGTVRDLADTAGTVIDHVAYDSFGRVTGETNPSAGDRFKFTGRELDAGTGLQYHRARYYDAALGRWTQEDPIGFAGGDANLYRYVGNGPTNATDPTGLVGPASVYTPSGSYNPYTGWHTPPGKGRHDKAFEKGFHDAFPDSLKGVLDTTSYVDPSPLSEYLGAGISLGQGKTRQAIDEFMYGALPGALGKGGKLVPGALGKLGKIGGKVDDVCPSLPTRVPKGSGNPAVSKAAGRGSTLHSDKPGHLPDQLRQRYPETEFDMKKPGVSGQDVQVVGGKHPSDYPESKWPKGTDYGDFKPDTPGGRKTFAHDQKHKWPDPTNPLPYDPKTGKLK</sequence>
<dbReference type="HOGENOM" id="CLU_229420_0_0_0"/>
<dbReference type="PANTHER" id="PTHR32305:SF15">
    <property type="entry name" value="PROTEIN RHSA-RELATED"/>
    <property type="match status" value="1"/>
</dbReference>
<dbReference type="InterPro" id="IPR013517">
    <property type="entry name" value="FG-GAP"/>
</dbReference>
<feature type="compositionally biased region" description="Basic and acidic residues" evidence="4">
    <location>
        <begin position="2327"/>
        <end position="2347"/>
    </location>
</feature>
<dbReference type="Proteomes" id="UP000010798">
    <property type="component" value="Chromosome"/>
</dbReference>
<dbReference type="GO" id="GO:0007154">
    <property type="term" value="P:cell communication"/>
    <property type="evidence" value="ECO:0007669"/>
    <property type="project" value="InterPro"/>
</dbReference>
<keyword evidence="3" id="KW-0106">Calcium</keyword>
<dbReference type="InterPro" id="IPR003644">
    <property type="entry name" value="Calx_beta"/>
</dbReference>
<organism evidence="6 7">
    <name type="scientific">Singulisphaera acidiphila (strain ATCC BAA-1392 / DSM 18658 / VKM B-2454 / MOB10)</name>
    <dbReference type="NCBI Taxonomy" id="886293"/>
    <lineage>
        <taxon>Bacteria</taxon>
        <taxon>Pseudomonadati</taxon>
        <taxon>Planctomycetota</taxon>
        <taxon>Planctomycetia</taxon>
        <taxon>Isosphaerales</taxon>
        <taxon>Isosphaeraceae</taxon>
        <taxon>Singulisphaera</taxon>
    </lineage>
</organism>
<feature type="compositionally biased region" description="Basic and acidic residues" evidence="4">
    <location>
        <begin position="2288"/>
        <end position="2312"/>
    </location>
</feature>
<dbReference type="InterPro" id="IPR050708">
    <property type="entry name" value="T6SS_VgrG/RHS"/>
</dbReference>
<dbReference type="RefSeq" id="WP_015243965.1">
    <property type="nucleotide sequence ID" value="NC_019892.1"/>
</dbReference>
<dbReference type="Pfam" id="PF25023">
    <property type="entry name" value="TEN_YD-shell"/>
    <property type="match status" value="1"/>
</dbReference>
<dbReference type="Pfam" id="PF13517">
    <property type="entry name" value="FG-GAP_3"/>
    <property type="match status" value="2"/>
</dbReference>
<dbReference type="SUPFAM" id="SSF69318">
    <property type="entry name" value="Integrin alpha N-terminal domain"/>
    <property type="match status" value="2"/>
</dbReference>
<evidence type="ECO:0000256" key="3">
    <source>
        <dbReference type="ARBA" id="ARBA00022837"/>
    </source>
</evidence>
<feature type="compositionally biased region" description="Polar residues" evidence="4">
    <location>
        <begin position="315"/>
        <end position="329"/>
    </location>
</feature>
<dbReference type="Pfam" id="PF03160">
    <property type="entry name" value="Calx-beta"/>
    <property type="match status" value="2"/>
</dbReference>
<reference evidence="6 7" key="1">
    <citation type="submission" date="2012-02" db="EMBL/GenBank/DDBJ databases">
        <title>Complete sequence of chromosome of Singulisphaera acidiphila DSM 18658.</title>
        <authorList>
            <consortium name="US DOE Joint Genome Institute (JGI-PGF)"/>
            <person name="Lucas S."/>
            <person name="Copeland A."/>
            <person name="Lapidus A."/>
            <person name="Glavina del Rio T."/>
            <person name="Dalin E."/>
            <person name="Tice H."/>
            <person name="Bruce D."/>
            <person name="Goodwin L."/>
            <person name="Pitluck S."/>
            <person name="Peters L."/>
            <person name="Ovchinnikova G."/>
            <person name="Chertkov O."/>
            <person name="Kyrpides N."/>
            <person name="Mavromatis K."/>
            <person name="Ivanova N."/>
            <person name="Brettin T."/>
            <person name="Detter J.C."/>
            <person name="Han C."/>
            <person name="Larimer F."/>
            <person name="Land M."/>
            <person name="Hauser L."/>
            <person name="Markowitz V."/>
            <person name="Cheng J.-F."/>
            <person name="Hugenholtz P."/>
            <person name="Woyke T."/>
            <person name="Wu D."/>
            <person name="Tindall B."/>
            <person name="Pomrenke H."/>
            <person name="Brambilla E."/>
            <person name="Klenk H.-P."/>
            <person name="Eisen J.A."/>
        </authorList>
    </citation>
    <scope>NUCLEOTIDE SEQUENCE [LARGE SCALE GENOMIC DNA]</scope>
    <source>
        <strain evidence="7">ATCC BAA-1392 / DSM 18658 / VKM B-2454 / MOB10</strain>
    </source>
</reference>
<dbReference type="SUPFAM" id="SSF141072">
    <property type="entry name" value="CalX-like"/>
    <property type="match status" value="2"/>
</dbReference>
<dbReference type="Gene3D" id="2.180.10.10">
    <property type="entry name" value="RHS repeat-associated core"/>
    <property type="match status" value="7"/>
</dbReference>
<feature type="domain" description="Calx-beta" evidence="5">
    <location>
        <begin position="141"/>
        <end position="250"/>
    </location>
</feature>
<evidence type="ECO:0000313" key="7">
    <source>
        <dbReference type="Proteomes" id="UP000010798"/>
    </source>
</evidence>
<dbReference type="KEGG" id="saci:Sinac_0337"/>
<feature type="region of interest" description="Disordered" evidence="4">
    <location>
        <begin position="776"/>
        <end position="809"/>
    </location>
</feature>
<protein>
    <submittedName>
        <fullName evidence="6">RHS repeat-associated core domain protein</fullName>
    </submittedName>
</protein>
<dbReference type="NCBIfam" id="TIGR03696">
    <property type="entry name" value="Rhs_assc_core"/>
    <property type="match status" value="1"/>
</dbReference>
<accession>L0D7E0</accession>
<dbReference type="EMBL" id="CP003364">
    <property type="protein sequence ID" value="AGA24780.1"/>
    <property type="molecule type" value="Genomic_DNA"/>
</dbReference>
<feature type="compositionally biased region" description="Basic and acidic residues" evidence="4">
    <location>
        <begin position="2356"/>
        <end position="2365"/>
    </location>
</feature>
<feature type="compositionally biased region" description="Low complexity" evidence="4">
    <location>
        <begin position="2314"/>
        <end position="2325"/>
    </location>
</feature>
<keyword evidence="2" id="KW-0677">Repeat</keyword>
<dbReference type="SMART" id="SM00237">
    <property type="entry name" value="Calx_beta"/>
    <property type="match status" value="2"/>
</dbReference>
<proteinExistence type="predicted"/>
<dbReference type="eggNOG" id="COG3209">
    <property type="taxonomic scope" value="Bacteria"/>
</dbReference>
<dbReference type="InterPro" id="IPR056823">
    <property type="entry name" value="TEN-like_YD-shell"/>
</dbReference>
<feature type="domain" description="Calx-beta" evidence="5">
    <location>
        <begin position="31"/>
        <end position="126"/>
    </location>
</feature>
<dbReference type="InterPro" id="IPR038081">
    <property type="entry name" value="CalX-like_sf"/>
</dbReference>
<dbReference type="InterPro" id="IPR028994">
    <property type="entry name" value="Integrin_alpha_N"/>
</dbReference>
<dbReference type="Gene3D" id="2.60.40.2030">
    <property type="match status" value="2"/>
</dbReference>
<dbReference type="NCBIfam" id="TIGR01643">
    <property type="entry name" value="YD_repeat_2x"/>
    <property type="match status" value="15"/>
</dbReference>
<feature type="compositionally biased region" description="Basic and acidic residues" evidence="4">
    <location>
        <begin position="269"/>
        <end position="288"/>
    </location>
</feature>
<dbReference type="InterPro" id="IPR031325">
    <property type="entry name" value="RHS_repeat"/>
</dbReference>
<gene>
    <name evidence="6" type="ordered locus">Sinac_0337</name>
</gene>
<dbReference type="GO" id="GO:0016020">
    <property type="term" value="C:membrane"/>
    <property type="evidence" value="ECO:0007669"/>
    <property type="project" value="InterPro"/>
</dbReference>
<keyword evidence="7" id="KW-1185">Reference proteome</keyword>
<evidence type="ECO:0000313" key="6">
    <source>
        <dbReference type="EMBL" id="AGA24780.1"/>
    </source>
</evidence>
<dbReference type="Pfam" id="PF05593">
    <property type="entry name" value="RHS_repeat"/>
    <property type="match status" value="14"/>
</dbReference>
<evidence type="ECO:0000256" key="1">
    <source>
        <dbReference type="ARBA" id="ARBA00022729"/>
    </source>
</evidence>
<dbReference type="InterPro" id="IPR006530">
    <property type="entry name" value="YD"/>
</dbReference>
<evidence type="ECO:0000259" key="5">
    <source>
        <dbReference type="SMART" id="SM00237"/>
    </source>
</evidence>
<feature type="region of interest" description="Disordered" evidence="4">
    <location>
        <begin position="2265"/>
        <end position="2381"/>
    </location>
</feature>
<keyword evidence="1" id="KW-0732">Signal</keyword>
<feature type="region of interest" description="Disordered" evidence="4">
    <location>
        <begin position="258"/>
        <end position="330"/>
    </location>
</feature>
<dbReference type="InterPro" id="IPR022385">
    <property type="entry name" value="Rhs_assc_core"/>
</dbReference>
<dbReference type="PANTHER" id="PTHR32305">
    <property type="match status" value="1"/>
</dbReference>
<name>L0D7E0_SINAD</name>
<dbReference type="STRING" id="886293.Sinac_0337"/>